<gene>
    <name evidence="1" type="ORF">I7I51_01187</name>
</gene>
<dbReference type="OrthoDB" id="10542519at2759"/>
<name>A0A8A1MHN9_AJECA</name>
<proteinExistence type="predicted"/>
<organism evidence="1 2">
    <name type="scientific">Ajellomyces capsulatus</name>
    <name type="common">Darling's disease fungus</name>
    <name type="synonym">Histoplasma capsulatum</name>
    <dbReference type="NCBI Taxonomy" id="5037"/>
    <lineage>
        <taxon>Eukaryota</taxon>
        <taxon>Fungi</taxon>
        <taxon>Dikarya</taxon>
        <taxon>Ascomycota</taxon>
        <taxon>Pezizomycotina</taxon>
        <taxon>Eurotiomycetes</taxon>
        <taxon>Eurotiomycetidae</taxon>
        <taxon>Onygenales</taxon>
        <taxon>Ajellomycetaceae</taxon>
        <taxon>Histoplasma</taxon>
    </lineage>
</organism>
<evidence type="ECO:0000313" key="2">
    <source>
        <dbReference type="Proteomes" id="UP000663671"/>
    </source>
</evidence>
<dbReference type="EMBL" id="CP069114">
    <property type="protein sequence ID" value="QSS64124.1"/>
    <property type="molecule type" value="Genomic_DNA"/>
</dbReference>
<evidence type="ECO:0000313" key="1">
    <source>
        <dbReference type="EMBL" id="QSS64124.1"/>
    </source>
</evidence>
<reference evidence="1" key="1">
    <citation type="submission" date="2021-01" db="EMBL/GenBank/DDBJ databases">
        <title>Chromosome-level genome assembly of a human fungal pathogen reveals clustering of transcriptionally co-regulated genes.</title>
        <authorList>
            <person name="Voorhies M."/>
            <person name="Cohen S."/>
            <person name="Shea T.P."/>
            <person name="Petrus S."/>
            <person name="Munoz J.F."/>
            <person name="Poplawski S."/>
            <person name="Goldman W.E."/>
            <person name="Michael T."/>
            <person name="Cuomo C.A."/>
            <person name="Sil A."/>
            <person name="Beyhan S."/>
        </authorList>
    </citation>
    <scope>NUCLEOTIDE SEQUENCE</scope>
    <source>
        <strain evidence="1">WU24</strain>
    </source>
</reference>
<protein>
    <submittedName>
        <fullName evidence="1">Uncharacterized protein</fullName>
    </submittedName>
</protein>
<dbReference type="Proteomes" id="UP000663671">
    <property type="component" value="Chromosome 1"/>
</dbReference>
<dbReference type="AlphaFoldDB" id="A0A8A1MHN9"/>
<accession>A0A8A1MHN9</accession>
<dbReference type="VEuPathDB" id="FungiDB:I7I51_01187"/>
<sequence>MADWLLANKLKIARCDEKFPSLVDLFASASSLLTLPIPQVINVVIKVWANIIRTRAWFGTLGQGITFSGRCRHSLEPSSSADELSLPHDTSGCFSLDPIYLTHFKTLDGVKTGSLMPLPAA</sequence>